<gene>
    <name evidence="2" type="ORF">F511_18746</name>
</gene>
<reference evidence="2 3" key="1">
    <citation type="journal article" date="2015" name="Proc. Natl. Acad. Sci. U.S.A.">
        <title>The resurrection genome of Boea hygrometrica: A blueprint for survival of dehydration.</title>
        <authorList>
            <person name="Xiao L."/>
            <person name="Yang G."/>
            <person name="Zhang L."/>
            <person name="Yang X."/>
            <person name="Zhao S."/>
            <person name="Ji Z."/>
            <person name="Zhou Q."/>
            <person name="Hu M."/>
            <person name="Wang Y."/>
            <person name="Chen M."/>
            <person name="Xu Y."/>
            <person name="Jin H."/>
            <person name="Xiao X."/>
            <person name="Hu G."/>
            <person name="Bao F."/>
            <person name="Hu Y."/>
            <person name="Wan P."/>
            <person name="Li L."/>
            <person name="Deng X."/>
            <person name="Kuang T."/>
            <person name="Xiang C."/>
            <person name="Zhu J.K."/>
            <person name="Oliver M.J."/>
            <person name="He Y."/>
        </authorList>
    </citation>
    <scope>NUCLEOTIDE SEQUENCE [LARGE SCALE GENOMIC DNA]</scope>
    <source>
        <strain evidence="3">cv. XS01</strain>
    </source>
</reference>
<protein>
    <submittedName>
        <fullName evidence="2">Uncharacterized protein</fullName>
    </submittedName>
</protein>
<sequence length="122" mass="11716">MGVQGVNQGNGNGIGATVPGGQYGGRLGGVGTGLGSAGGRTGGAAGGFFGAGGRALSGAGRGSSFYGFPPSSAGMGSGDYLQGAHYNLSSSGYQSQHNQLARASPGPRAPPGGVYQGMHPHY</sequence>
<keyword evidence="3" id="KW-1185">Reference proteome</keyword>
<organism evidence="2 3">
    <name type="scientific">Dorcoceras hygrometricum</name>
    <dbReference type="NCBI Taxonomy" id="472368"/>
    <lineage>
        <taxon>Eukaryota</taxon>
        <taxon>Viridiplantae</taxon>
        <taxon>Streptophyta</taxon>
        <taxon>Embryophyta</taxon>
        <taxon>Tracheophyta</taxon>
        <taxon>Spermatophyta</taxon>
        <taxon>Magnoliopsida</taxon>
        <taxon>eudicotyledons</taxon>
        <taxon>Gunneridae</taxon>
        <taxon>Pentapetalae</taxon>
        <taxon>asterids</taxon>
        <taxon>lamiids</taxon>
        <taxon>Lamiales</taxon>
        <taxon>Gesneriaceae</taxon>
        <taxon>Didymocarpoideae</taxon>
        <taxon>Trichosporeae</taxon>
        <taxon>Loxocarpinae</taxon>
        <taxon>Dorcoceras</taxon>
    </lineage>
</organism>
<feature type="region of interest" description="Disordered" evidence="1">
    <location>
        <begin position="91"/>
        <end position="122"/>
    </location>
</feature>
<accession>A0A2Z7BFQ9</accession>
<evidence type="ECO:0000256" key="1">
    <source>
        <dbReference type="SAM" id="MobiDB-lite"/>
    </source>
</evidence>
<dbReference type="AlphaFoldDB" id="A0A2Z7BFQ9"/>
<name>A0A2Z7BFQ9_9LAMI</name>
<evidence type="ECO:0000313" key="3">
    <source>
        <dbReference type="Proteomes" id="UP000250235"/>
    </source>
</evidence>
<dbReference type="Proteomes" id="UP000250235">
    <property type="component" value="Unassembled WGS sequence"/>
</dbReference>
<dbReference type="EMBL" id="KV006342">
    <property type="protein sequence ID" value="KZV32857.1"/>
    <property type="molecule type" value="Genomic_DNA"/>
</dbReference>
<proteinExistence type="predicted"/>
<evidence type="ECO:0000313" key="2">
    <source>
        <dbReference type="EMBL" id="KZV32857.1"/>
    </source>
</evidence>